<dbReference type="OrthoDB" id="414982at2759"/>
<organism evidence="1 2">
    <name type="scientific">Pogonomyrmex barbatus</name>
    <name type="common">red harvester ant</name>
    <dbReference type="NCBI Taxonomy" id="144034"/>
    <lineage>
        <taxon>Eukaryota</taxon>
        <taxon>Metazoa</taxon>
        <taxon>Ecdysozoa</taxon>
        <taxon>Arthropoda</taxon>
        <taxon>Hexapoda</taxon>
        <taxon>Insecta</taxon>
        <taxon>Pterygota</taxon>
        <taxon>Neoptera</taxon>
        <taxon>Endopterygota</taxon>
        <taxon>Hymenoptera</taxon>
        <taxon>Apocrita</taxon>
        <taxon>Aculeata</taxon>
        <taxon>Formicoidea</taxon>
        <taxon>Formicidae</taxon>
        <taxon>Myrmicinae</taxon>
        <taxon>Pogonomyrmex</taxon>
    </lineage>
</organism>
<evidence type="ECO:0000313" key="1">
    <source>
        <dbReference type="Proteomes" id="UP000504615"/>
    </source>
</evidence>
<dbReference type="SUPFAM" id="SSF56672">
    <property type="entry name" value="DNA/RNA polymerases"/>
    <property type="match status" value="1"/>
</dbReference>
<keyword evidence="1" id="KW-1185">Reference proteome</keyword>
<protein>
    <submittedName>
        <fullName evidence="2">Uncharacterized protein LOC105431471</fullName>
    </submittedName>
</protein>
<evidence type="ECO:0000313" key="2">
    <source>
        <dbReference type="RefSeq" id="XP_011643986.1"/>
    </source>
</evidence>
<dbReference type="PANTHER" id="PTHR31511">
    <property type="entry name" value="PROTEIN CBG23764"/>
    <property type="match status" value="1"/>
</dbReference>
<dbReference type="AlphaFoldDB" id="A0A6I9XFF7"/>
<dbReference type="InterPro" id="IPR043502">
    <property type="entry name" value="DNA/RNA_pol_sf"/>
</dbReference>
<reference evidence="2" key="1">
    <citation type="submission" date="2025-08" db="UniProtKB">
        <authorList>
            <consortium name="RefSeq"/>
        </authorList>
    </citation>
    <scope>IDENTIFICATION</scope>
</reference>
<gene>
    <name evidence="2" type="primary">LOC105431471</name>
</gene>
<sequence>MAALYLVDLHSDRPSSYPHYSLMLNFDGIDFPMTLRNIARLECLNDVSINVFAIREKRKRNGIIIVPLLLTGNKKSTHMSTLFLLEREIGRVECGRANDCAVILSSEDDKLLSFRNHDKKERLRFVMYADLECILEKGDQPLGISTIDSPINTTRRSAWDIICVALLYPGWVTTLILGIVGCRSGYNSTYNGIISAYRSRRGDDCVWWFVEELRALACRVRKVLCASVLMSELTPDKRSAFQKATNCHVCGRSFGSYDIRVRDHCHLTGRCSHAFEDRVDLLPLTKKNYIAFSKIVNDSAYGKWKNCVKLRFVDSFKFLNTSLEKVASYLDREKLRISRFEFSDLIAEDFELFTRKGIFPYEYIDSADKLLETELSPIEAFHSSLTGETVSVSDYEHARRVWERFRVRTLGEYSDLYLKTDVLLLERGIRGGLSQCSNRYARANNQYESSYDSSQPSYLMYYDVNNLYGWAMCEPYRMQNFGGLRMSKSSILCPSHLTPISCVRYGLRVTKVYRALWFAQSPWLRAYIELNTERRTRTSNEFERNLYKLMNNAVFGKTMENVRDYVDVRLVTRWNGRYGTDRETEFSQ</sequence>
<dbReference type="Proteomes" id="UP000504615">
    <property type="component" value="Unplaced"/>
</dbReference>
<name>A0A6I9XFF7_9HYME</name>
<dbReference type="GO" id="GO:0071897">
    <property type="term" value="P:DNA biosynthetic process"/>
    <property type="evidence" value="ECO:0007669"/>
    <property type="project" value="UniProtKB-ARBA"/>
</dbReference>
<dbReference type="PANTHER" id="PTHR31511:SF12">
    <property type="entry name" value="RHO TERMINATION FACTOR N-TERMINAL DOMAIN-CONTAINING PROTEIN"/>
    <property type="match status" value="1"/>
</dbReference>
<dbReference type="KEGG" id="pbar:105431471"/>
<dbReference type="RefSeq" id="XP_011643986.1">
    <property type="nucleotide sequence ID" value="XM_011645684.1"/>
</dbReference>
<proteinExistence type="predicted"/>
<accession>A0A6I9XFF7</accession>
<dbReference type="GeneID" id="105431471"/>